<evidence type="ECO:0000256" key="1">
    <source>
        <dbReference type="SAM" id="SignalP"/>
    </source>
</evidence>
<name>A0ABV9QY58_9GAMM</name>
<comment type="caution">
    <text evidence="2">The sequence shown here is derived from an EMBL/GenBank/DDBJ whole genome shotgun (WGS) entry which is preliminary data.</text>
</comment>
<reference evidence="3" key="1">
    <citation type="journal article" date="2019" name="Int. J. Syst. Evol. Microbiol.">
        <title>The Global Catalogue of Microorganisms (GCM) 10K type strain sequencing project: providing services to taxonomists for standard genome sequencing and annotation.</title>
        <authorList>
            <consortium name="The Broad Institute Genomics Platform"/>
            <consortium name="The Broad Institute Genome Sequencing Center for Infectious Disease"/>
            <person name="Wu L."/>
            <person name="Ma J."/>
        </authorList>
    </citation>
    <scope>NUCLEOTIDE SEQUENCE [LARGE SCALE GENOMIC DNA]</scope>
    <source>
        <strain evidence="3">CCUG 30340</strain>
    </source>
</reference>
<dbReference type="RefSeq" id="WP_380022299.1">
    <property type="nucleotide sequence ID" value="NZ_JBHSHD010000013.1"/>
</dbReference>
<accession>A0ABV9QY58</accession>
<gene>
    <name evidence="2" type="ORF">ACFO6Q_16960</name>
</gene>
<keyword evidence="3" id="KW-1185">Reference proteome</keyword>
<dbReference type="Proteomes" id="UP001595886">
    <property type="component" value="Unassembled WGS sequence"/>
</dbReference>
<dbReference type="EMBL" id="JBHSHD010000013">
    <property type="protein sequence ID" value="MFC4822017.1"/>
    <property type="molecule type" value="Genomic_DNA"/>
</dbReference>
<organism evidence="2 3">
    <name type="scientific">Dokdonella ginsengisoli</name>
    <dbReference type="NCBI Taxonomy" id="363846"/>
    <lineage>
        <taxon>Bacteria</taxon>
        <taxon>Pseudomonadati</taxon>
        <taxon>Pseudomonadota</taxon>
        <taxon>Gammaproteobacteria</taxon>
        <taxon>Lysobacterales</taxon>
        <taxon>Rhodanobacteraceae</taxon>
        <taxon>Dokdonella</taxon>
    </lineage>
</organism>
<proteinExistence type="predicted"/>
<protein>
    <submittedName>
        <fullName evidence="2">Uncharacterized protein</fullName>
    </submittedName>
</protein>
<feature type="signal peptide" evidence="1">
    <location>
        <begin position="1"/>
        <end position="21"/>
    </location>
</feature>
<keyword evidence="1" id="KW-0732">Signal</keyword>
<feature type="chain" id="PRO_5047539763" evidence="1">
    <location>
        <begin position="22"/>
        <end position="148"/>
    </location>
</feature>
<evidence type="ECO:0000313" key="2">
    <source>
        <dbReference type="EMBL" id="MFC4822017.1"/>
    </source>
</evidence>
<evidence type="ECO:0000313" key="3">
    <source>
        <dbReference type="Proteomes" id="UP001595886"/>
    </source>
</evidence>
<sequence length="148" mass="16200">MPKWCLLPAFVLALAAFPAAAESKRTLLFEGAVYPWKIAYVRERRPWVREEHYYAVEHDGRPLVLPRALFGAVRDVDRFLAASGFDSGATNADSVLLVFEVARSKPDGFERRELVAALARSQGAAGSAIGLYTLQGEPIGEIEPEAAP</sequence>